<organism evidence="2 3">
    <name type="scientific">Gossypium lobatum</name>
    <dbReference type="NCBI Taxonomy" id="34289"/>
    <lineage>
        <taxon>Eukaryota</taxon>
        <taxon>Viridiplantae</taxon>
        <taxon>Streptophyta</taxon>
        <taxon>Embryophyta</taxon>
        <taxon>Tracheophyta</taxon>
        <taxon>Spermatophyta</taxon>
        <taxon>Magnoliopsida</taxon>
        <taxon>eudicotyledons</taxon>
        <taxon>Gunneridae</taxon>
        <taxon>Pentapetalae</taxon>
        <taxon>rosids</taxon>
        <taxon>malvids</taxon>
        <taxon>Malvales</taxon>
        <taxon>Malvaceae</taxon>
        <taxon>Malvoideae</taxon>
        <taxon>Gossypium</taxon>
    </lineage>
</organism>
<dbReference type="Proteomes" id="UP000593572">
    <property type="component" value="Unassembled WGS sequence"/>
</dbReference>
<comment type="caution">
    <text evidence="2">The sequence shown here is derived from an EMBL/GenBank/DDBJ whole genome shotgun (WGS) entry which is preliminary data.</text>
</comment>
<evidence type="ECO:0000313" key="3">
    <source>
        <dbReference type="Proteomes" id="UP000593572"/>
    </source>
</evidence>
<proteinExistence type="predicted"/>
<name>A0A7J8N131_9ROSI</name>
<feature type="non-terminal residue" evidence="2">
    <location>
        <position position="1"/>
    </location>
</feature>
<feature type="compositionally biased region" description="Basic and acidic residues" evidence="1">
    <location>
        <begin position="1"/>
        <end position="27"/>
    </location>
</feature>
<protein>
    <submittedName>
        <fullName evidence="2">Uncharacterized protein</fullName>
    </submittedName>
</protein>
<reference evidence="2 3" key="1">
    <citation type="journal article" date="2019" name="Genome Biol. Evol.">
        <title>Insights into the evolution of the New World diploid cottons (Gossypium, subgenus Houzingenia) based on genome sequencing.</title>
        <authorList>
            <person name="Grover C.E."/>
            <person name="Arick M.A. 2nd"/>
            <person name="Thrash A."/>
            <person name="Conover J.L."/>
            <person name="Sanders W.S."/>
            <person name="Peterson D.G."/>
            <person name="Frelichowski J.E."/>
            <person name="Scheffler J.A."/>
            <person name="Scheffler B.E."/>
            <person name="Wendel J.F."/>
        </authorList>
    </citation>
    <scope>NUCLEOTIDE SEQUENCE [LARGE SCALE GENOMIC DNA]</scope>
    <source>
        <strain evidence="2">157</strain>
        <tissue evidence="2">Leaf</tissue>
    </source>
</reference>
<accession>A0A7J8N131</accession>
<dbReference type="EMBL" id="JABEZX010000011">
    <property type="protein sequence ID" value="MBA0570616.1"/>
    <property type="molecule type" value="Genomic_DNA"/>
</dbReference>
<evidence type="ECO:0000313" key="2">
    <source>
        <dbReference type="EMBL" id="MBA0570616.1"/>
    </source>
</evidence>
<sequence length="39" mass="4589">MNSIQEELHSKPFESSGKKTREEEKLRLRSLKMRMIGPS</sequence>
<keyword evidence="3" id="KW-1185">Reference proteome</keyword>
<feature type="region of interest" description="Disordered" evidence="1">
    <location>
        <begin position="1"/>
        <end position="39"/>
    </location>
</feature>
<gene>
    <name evidence="2" type="ORF">Golob_004238</name>
</gene>
<evidence type="ECO:0000256" key="1">
    <source>
        <dbReference type="SAM" id="MobiDB-lite"/>
    </source>
</evidence>
<dbReference type="AlphaFoldDB" id="A0A7J8N131"/>